<dbReference type="EMBL" id="GL433872">
    <property type="protein sequence ID" value="EFN50865.1"/>
    <property type="molecule type" value="Genomic_DNA"/>
</dbReference>
<gene>
    <name evidence="2" type="ORF">CHLNCDRAFT_59415</name>
</gene>
<evidence type="ECO:0000313" key="2">
    <source>
        <dbReference type="EMBL" id="EFN50865.1"/>
    </source>
</evidence>
<accession>E1ZTM3</accession>
<name>E1ZTM3_CHLVA</name>
<dbReference type="InParanoid" id="E1ZTM3"/>
<reference evidence="2 3" key="1">
    <citation type="journal article" date="2010" name="Plant Cell">
        <title>The Chlorella variabilis NC64A genome reveals adaptation to photosymbiosis, coevolution with viruses, and cryptic sex.</title>
        <authorList>
            <person name="Blanc G."/>
            <person name="Duncan G."/>
            <person name="Agarkova I."/>
            <person name="Borodovsky M."/>
            <person name="Gurnon J."/>
            <person name="Kuo A."/>
            <person name="Lindquist E."/>
            <person name="Lucas S."/>
            <person name="Pangilinan J."/>
            <person name="Polle J."/>
            <person name="Salamov A."/>
            <person name="Terry A."/>
            <person name="Yamada T."/>
            <person name="Dunigan D.D."/>
            <person name="Grigoriev I.V."/>
            <person name="Claverie J.M."/>
            <person name="Van Etten J.L."/>
        </authorList>
    </citation>
    <scope>NUCLEOTIDE SEQUENCE [LARGE SCALE GENOMIC DNA]</scope>
    <source>
        <strain evidence="2 3">NC64A</strain>
    </source>
</reference>
<organism evidence="3">
    <name type="scientific">Chlorella variabilis</name>
    <name type="common">Green alga</name>
    <dbReference type="NCBI Taxonomy" id="554065"/>
    <lineage>
        <taxon>Eukaryota</taxon>
        <taxon>Viridiplantae</taxon>
        <taxon>Chlorophyta</taxon>
        <taxon>core chlorophytes</taxon>
        <taxon>Trebouxiophyceae</taxon>
        <taxon>Chlorellales</taxon>
        <taxon>Chlorellaceae</taxon>
        <taxon>Chlorella clade</taxon>
        <taxon>Chlorella</taxon>
    </lineage>
</organism>
<dbReference type="KEGG" id="cvr:CHLNCDRAFT_59415"/>
<dbReference type="AlphaFoldDB" id="E1ZTM3"/>
<evidence type="ECO:0000256" key="1">
    <source>
        <dbReference type="SAM" id="MobiDB-lite"/>
    </source>
</evidence>
<feature type="compositionally biased region" description="Basic residues" evidence="1">
    <location>
        <begin position="28"/>
        <end position="40"/>
    </location>
</feature>
<keyword evidence="3" id="KW-1185">Reference proteome</keyword>
<dbReference type="RefSeq" id="XP_005842967.1">
    <property type="nucleotide sequence ID" value="XM_005842905.1"/>
</dbReference>
<proteinExistence type="predicted"/>
<evidence type="ECO:0000313" key="3">
    <source>
        <dbReference type="Proteomes" id="UP000008141"/>
    </source>
</evidence>
<dbReference type="GeneID" id="17350294"/>
<dbReference type="Proteomes" id="UP000008141">
    <property type="component" value="Unassembled WGS sequence"/>
</dbReference>
<sequence length="215" mass="23777">MAALLDGDGLLLLLHDKERQRLTPAQRKEKKARANKRHGQRLRKQFTSPYIFTANIVDGAVVVPKPLPSRRPELLKLAKEINFCPYTREDIAAMFRGNYKDTYNLHHAVEAMRIVDEHGKSGYDYAAEARVATMREVDEHDKSGYDYAVEAMRIVDEHGKTGYQRRVETKRRSKEGRAAVAEALAAGAAALAAPAGPVLSSAPALAAFAAAYFPS</sequence>
<protein>
    <submittedName>
        <fullName evidence="2">Expressed protein</fullName>
    </submittedName>
</protein>
<feature type="region of interest" description="Disordered" evidence="1">
    <location>
        <begin position="21"/>
        <end position="40"/>
    </location>
</feature>